<sequence length="476" mass="54720">MKVKKIKIKNLFGITEYEATGKSLEIVGENGVGKSSVIDAIRYALTNKSDREYIVRNGETEGEILIETDNGLRIDRKPRTNQADYKSVKKDGHEVGSPETFLRDIFTPLQLNPIEFMGMDKKEQNAIILDMIQFNWDLNWIKEQFGEIPPEIDYSQNILSVLNDIQSEKGYYFRARQDVNRDIRNKRAFIADIAKGIPEGYQVETWEDYNLSAVYSQIETIRNKNVQIQRAKNITETRDNKVRAFQAEKEIAISTLEREQSGTRSRLEKQIEKLKAEISAAEKELDGLEEKKQYKLAVINKQYEANIARYDAQVEEYRELAGKEPQDYSDLQEKASYAEKMKGYVNEYRRMKRLQEDMEELTQESADYTRKIEKARILPGEILEKATIPIEGLTVENGIPLIHGLPVSNLSDGQKLDLCVDVALQKPNGLQIILIDGVEKLSTKMRDALYKKCKERGLQFIATRTTDDPDLTVIEL</sequence>
<evidence type="ECO:0000256" key="3">
    <source>
        <dbReference type="ARBA" id="ARBA00013368"/>
    </source>
</evidence>
<dbReference type="PANTHER" id="PTHR32114:SF2">
    <property type="entry name" value="ABC TRANSPORTER ABCH.3"/>
    <property type="match status" value="1"/>
</dbReference>
<comment type="similarity">
    <text evidence="1">Belongs to the SMC family. SbcC subfamily.</text>
</comment>
<gene>
    <name evidence="5" type="primary">smc_1</name>
    <name evidence="5" type="ORF">PMF13cell1_00024</name>
</gene>
<dbReference type="Proteomes" id="UP000289794">
    <property type="component" value="Chromosome"/>
</dbReference>
<dbReference type="EMBL" id="CP035945">
    <property type="protein sequence ID" value="QBE94535.1"/>
    <property type="molecule type" value="Genomic_DNA"/>
</dbReference>
<keyword evidence="4" id="KW-0175">Coiled coil</keyword>
<protein>
    <recommendedName>
        <fullName evidence="3">Nuclease SbcCD subunit C</fullName>
    </recommendedName>
</protein>
<dbReference type="KEGG" id="bpro:PMF13cell1_00024"/>
<evidence type="ECO:0000256" key="4">
    <source>
        <dbReference type="SAM" id="Coils"/>
    </source>
</evidence>
<evidence type="ECO:0000256" key="1">
    <source>
        <dbReference type="ARBA" id="ARBA00006930"/>
    </source>
</evidence>
<feature type="coiled-coil region" evidence="4">
    <location>
        <begin position="344"/>
        <end position="378"/>
    </location>
</feature>
<proteinExistence type="inferred from homology"/>
<dbReference type="RefSeq" id="WP_130179441.1">
    <property type="nucleotide sequence ID" value="NZ_CP035945.1"/>
</dbReference>
<feature type="coiled-coil region" evidence="4">
    <location>
        <begin position="257"/>
        <end position="320"/>
    </location>
</feature>
<evidence type="ECO:0000313" key="6">
    <source>
        <dbReference type="Proteomes" id="UP000289794"/>
    </source>
</evidence>
<dbReference type="Gene3D" id="3.40.50.300">
    <property type="entry name" value="P-loop containing nucleotide triphosphate hydrolases"/>
    <property type="match status" value="1"/>
</dbReference>
<dbReference type="InterPro" id="IPR027417">
    <property type="entry name" value="P-loop_NTPase"/>
</dbReference>
<evidence type="ECO:0000313" key="5">
    <source>
        <dbReference type="EMBL" id="QBE94535.1"/>
    </source>
</evidence>
<organism evidence="5 6">
    <name type="scientific">Blautia producta</name>
    <dbReference type="NCBI Taxonomy" id="33035"/>
    <lineage>
        <taxon>Bacteria</taxon>
        <taxon>Bacillati</taxon>
        <taxon>Bacillota</taxon>
        <taxon>Clostridia</taxon>
        <taxon>Lachnospirales</taxon>
        <taxon>Lachnospiraceae</taxon>
        <taxon>Blautia</taxon>
    </lineage>
</organism>
<dbReference type="SUPFAM" id="SSF52540">
    <property type="entry name" value="P-loop containing nucleoside triphosphate hydrolases"/>
    <property type="match status" value="1"/>
</dbReference>
<name>A0A4P6LSC6_9FIRM</name>
<dbReference type="AlphaFoldDB" id="A0A4P6LSC6"/>
<accession>A0A4P6LSC6</accession>
<evidence type="ECO:0000256" key="2">
    <source>
        <dbReference type="ARBA" id="ARBA00011322"/>
    </source>
</evidence>
<dbReference type="PANTHER" id="PTHR32114">
    <property type="entry name" value="ABC TRANSPORTER ABCH.3"/>
    <property type="match status" value="1"/>
</dbReference>
<reference evidence="5 6" key="1">
    <citation type="submission" date="2019-01" db="EMBL/GenBank/DDBJ databases">
        <title>PMF-metabolizing Aryl O-demethylase.</title>
        <authorList>
            <person name="Kim M."/>
        </authorList>
    </citation>
    <scope>NUCLEOTIDE SEQUENCE [LARGE SCALE GENOMIC DNA]</scope>
    <source>
        <strain evidence="5 6">PMF1</strain>
    </source>
</reference>
<comment type="subunit">
    <text evidence="2">Heterodimer of SbcC and SbcD.</text>
</comment>